<gene>
    <name evidence="2" type="ORF">Q604_UNBC09609G0001</name>
</gene>
<comment type="caution">
    <text evidence="2">The sequence shown here is derived from an EMBL/GenBank/DDBJ whole genome shotgun (WGS) entry which is preliminary data.</text>
</comment>
<dbReference type="Pfam" id="PF01653">
    <property type="entry name" value="DNA_ligase_aden"/>
    <property type="match status" value="1"/>
</dbReference>
<dbReference type="EMBL" id="AZMM01009609">
    <property type="protein sequence ID" value="ETJ36106.1"/>
    <property type="molecule type" value="Genomic_DNA"/>
</dbReference>
<accession>W1Y106</accession>
<dbReference type="AlphaFoldDB" id="W1Y106"/>
<dbReference type="Gene3D" id="3.30.470.30">
    <property type="entry name" value="DNA ligase/mRNA capping enzyme"/>
    <property type="match status" value="1"/>
</dbReference>
<dbReference type="SUPFAM" id="SSF56091">
    <property type="entry name" value="DNA ligase/mRNA capping enzyme, catalytic domain"/>
    <property type="match status" value="1"/>
</dbReference>
<sequence>IKSIPLYLEDAPEFIEVRGEAYMPHSEFKRINEERDEEGLPTFVNPRNAAAGSLRQQDPAITANRNLAFFAVAHLGSFAVLPRTS</sequence>
<proteinExistence type="predicted"/>
<feature type="non-terminal residue" evidence="2">
    <location>
        <position position="1"/>
    </location>
</feature>
<protein>
    <submittedName>
        <fullName evidence="2">DNA ligase</fullName>
    </submittedName>
</protein>
<organism evidence="2">
    <name type="scientific">human gut metagenome</name>
    <dbReference type="NCBI Taxonomy" id="408170"/>
    <lineage>
        <taxon>unclassified sequences</taxon>
        <taxon>metagenomes</taxon>
        <taxon>organismal metagenomes</taxon>
    </lineage>
</organism>
<dbReference type="InterPro" id="IPR013839">
    <property type="entry name" value="DNAligase_adenylation"/>
</dbReference>
<feature type="domain" description="NAD-dependent DNA ligase adenylation" evidence="1">
    <location>
        <begin position="1"/>
        <end position="72"/>
    </location>
</feature>
<keyword evidence="2" id="KW-0436">Ligase</keyword>
<dbReference type="GO" id="GO:0003911">
    <property type="term" value="F:DNA ligase (NAD+) activity"/>
    <property type="evidence" value="ECO:0007669"/>
    <property type="project" value="InterPro"/>
</dbReference>
<name>W1Y106_9ZZZZ</name>
<evidence type="ECO:0000313" key="2">
    <source>
        <dbReference type="EMBL" id="ETJ36106.1"/>
    </source>
</evidence>
<evidence type="ECO:0000259" key="1">
    <source>
        <dbReference type="Pfam" id="PF01653"/>
    </source>
</evidence>
<reference evidence="2" key="1">
    <citation type="submission" date="2013-12" db="EMBL/GenBank/DDBJ databases">
        <title>A Varibaculum cambriense genome reconstructed from a premature infant gut community with otherwise low bacterial novelty that shifts toward anaerobic metabolism during the third week of life.</title>
        <authorList>
            <person name="Brown C.T."/>
            <person name="Sharon I."/>
            <person name="Thomas B.C."/>
            <person name="Castelle C.J."/>
            <person name="Morowitz M.J."/>
            <person name="Banfield J.F."/>
        </authorList>
    </citation>
    <scope>NUCLEOTIDE SEQUENCE</scope>
</reference>